<dbReference type="EMBL" id="WVUK01000065">
    <property type="protein sequence ID" value="KAF7489371.1"/>
    <property type="molecule type" value="Genomic_DNA"/>
</dbReference>
<name>A0A132A8F5_SARSC</name>
<keyword evidence="1" id="KW-0732">Signal</keyword>
<proteinExistence type="predicted"/>
<dbReference type="AlphaFoldDB" id="A0A132A8F5"/>
<organism evidence="3 6">
    <name type="scientific">Sarcoptes scabiei</name>
    <name type="common">Itch mite</name>
    <name type="synonym">Acarus scabiei</name>
    <dbReference type="NCBI Taxonomy" id="52283"/>
    <lineage>
        <taxon>Eukaryota</taxon>
        <taxon>Metazoa</taxon>
        <taxon>Ecdysozoa</taxon>
        <taxon>Arthropoda</taxon>
        <taxon>Chelicerata</taxon>
        <taxon>Arachnida</taxon>
        <taxon>Acari</taxon>
        <taxon>Acariformes</taxon>
        <taxon>Sarcoptiformes</taxon>
        <taxon>Astigmata</taxon>
        <taxon>Psoroptidia</taxon>
        <taxon>Sarcoptoidea</taxon>
        <taxon>Sarcoptidae</taxon>
        <taxon>Sarcoptinae</taxon>
        <taxon>Sarcoptes</taxon>
    </lineage>
</organism>
<evidence type="ECO:0000313" key="2">
    <source>
        <dbReference type="EMBL" id="KAF7489371.1"/>
    </source>
</evidence>
<feature type="signal peptide" evidence="1">
    <location>
        <begin position="1"/>
        <end position="22"/>
    </location>
</feature>
<evidence type="ECO:0000313" key="6">
    <source>
        <dbReference type="Proteomes" id="UP000616769"/>
    </source>
</evidence>
<dbReference type="EnsemblMetazoa" id="SSS_7825s_mrna">
    <property type="protein sequence ID" value="KAF7489371.1"/>
    <property type="gene ID" value="SSS_7825"/>
</dbReference>
<keyword evidence="5" id="KW-1185">Reference proteome</keyword>
<dbReference type="OrthoDB" id="6494950at2759"/>
<dbReference type="PANTHER" id="PTHR33964">
    <property type="entry name" value="RE45066P-RELATED"/>
    <property type="match status" value="1"/>
</dbReference>
<reference evidence="4" key="4">
    <citation type="submission" date="2022-06" db="UniProtKB">
        <authorList>
            <consortium name="EnsemblMetazoa"/>
        </authorList>
    </citation>
    <scope>IDENTIFICATION</scope>
</reference>
<feature type="chain" id="PRO_5007287514" evidence="1">
    <location>
        <begin position="23"/>
        <end position="232"/>
    </location>
</feature>
<evidence type="ECO:0000313" key="5">
    <source>
        <dbReference type="Proteomes" id="UP000070412"/>
    </source>
</evidence>
<dbReference type="Proteomes" id="UP000616769">
    <property type="component" value="Unassembled WGS sequence"/>
</dbReference>
<protein>
    <submittedName>
        <fullName evidence="3 4">Uncharacterized protein</fullName>
    </submittedName>
</protein>
<evidence type="ECO:0000256" key="1">
    <source>
        <dbReference type="SAM" id="SignalP"/>
    </source>
</evidence>
<reference evidence="3 6" key="1">
    <citation type="journal article" date="2015" name="Parasit. Vectors">
        <title>Draft genome of the scabies mite.</title>
        <authorList>
            <person name="Rider S.D.Jr."/>
            <person name="Morgan M.S."/>
            <person name="Arlian L.G."/>
        </authorList>
    </citation>
    <scope>NUCLEOTIDE SEQUENCE [LARGE SCALE GENOMIC DNA]</scope>
    <source>
        <strain evidence="3">Arlian Lab</strain>
    </source>
</reference>
<dbReference type="Proteomes" id="UP000070412">
    <property type="component" value="Unassembled WGS sequence"/>
</dbReference>
<dbReference type="EMBL" id="JXLN01011422">
    <property type="protein sequence ID" value="KPM07251.1"/>
    <property type="molecule type" value="Genomic_DNA"/>
</dbReference>
<gene>
    <name evidence="3" type="ORF">QR98_0057400</name>
    <name evidence="2" type="ORF">SSS_7825</name>
</gene>
<dbReference type="VEuPathDB" id="VectorBase:SSCA006974"/>
<evidence type="ECO:0000313" key="3">
    <source>
        <dbReference type="EMBL" id="KPM07251.1"/>
    </source>
</evidence>
<dbReference type="PANTHER" id="PTHR33964:SF1">
    <property type="entry name" value="RE45066P"/>
    <property type="match status" value="1"/>
</dbReference>
<sequence length="232" mass="26045">MLKFIFSIVIILMMTTIEMYNAKEVDCKNFDPMFHEMTLVSSSKRRFPTNSAEFINHCKTNNELANKLTQLNKNCFNDAMRNIFALVIYSYKAETKSSCKNKNSQKTKNFIAAGPCLNQHRAKISKCIDTAALRIASAKSKPNKDRFPHLCCEAVEFQKCMDKLALGDCQKHIQVYANNVQKILGGFVDRSCGEYNADSDRCDSLGPLSAKKSATKPSFIRNVAELVASIDA</sequence>
<dbReference type="OMA" id="FPHLCCE"/>
<reference evidence="2" key="3">
    <citation type="submission" date="2020-01" db="EMBL/GenBank/DDBJ databases">
        <authorList>
            <person name="Korhonen P.K.K."/>
            <person name="Guangxu M.G."/>
            <person name="Wang T.W."/>
            <person name="Stroehlein A.J.S."/>
            <person name="Young N.D."/>
            <person name="Ang C.-S.A."/>
            <person name="Fernando D.W.F."/>
            <person name="Lu H.L."/>
            <person name="Taylor S.T."/>
            <person name="Ehtesham M.E.M."/>
            <person name="Najaraj S.H.N."/>
            <person name="Harsha G.H.G."/>
            <person name="Madugundu A.M."/>
            <person name="Renuse S.R."/>
            <person name="Holt D.H."/>
            <person name="Pandey A.P."/>
            <person name="Papenfuss A.P."/>
            <person name="Gasser R.B.G."/>
            <person name="Fischer K.F."/>
        </authorList>
    </citation>
    <scope>NUCLEOTIDE SEQUENCE</scope>
    <source>
        <strain evidence="2">SSS_KF_BRIS2020</strain>
    </source>
</reference>
<reference evidence="5" key="2">
    <citation type="journal article" date="2020" name="PLoS Negl. Trop. Dis.">
        <title>High-quality nuclear genome for Sarcoptes scabiei-A critical resource for a neglected parasite.</title>
        <authorList>
            <person name="Korhonen P.K."/>
            <person name="Gasser R.B."/>
            <person name="Ma G."/>
            <person name="Wang T."/>
            <person name="Stroehlein A.J."/>
            <person name="Young N.D."/>
            <person name="Ang C.S."/>
            <person name="Fernando D.D."/>
            <person name="Lu H.C."/>
            <person name="Taylor S."/>
            <person name="Reynolds S.L."/>
            <person name="Mofiz E."/>
            <person name="Najaraj S.H."/>
            <person name="Gowda H."/>
            <person name="Madugundu A."/>
            <person name="Renuse S."/>
            <person name="Holt D."/>
            <person name="Pandey A."/>
            <person name="Papenfuss A.T."/>
            <person name="Fischer K."/>
        </authorList>
    </citation>
    <scope>NUCLEOTIDE SEQUENCE [LARGE SCALE GENOMIC DNA]</scope>
</reference>
<accession>A0A132A8F5</accession>
<evidence type="ECO:0000313" key="4">
    <source>
        <dbReference type="EnsemblMetazoa" id="KAF7489371.1"/>
    </source>
</evidence>